<comment type="function">
    <text evidence="9">Catalyzes the phosphorylation of D-fructose 6-phosphate to fructose 1,6-bisphosphate by ATP, the first committing step of glycolysis.</text>
</comment>
<comment type="subcellular location">
    <subcellularLocation>
        <location evidence="9">Cytoplasm</location>
    </subcellularLocation>
</comment>
<evidence type="ECO:0000256" key="9">
    <source>
        <dbReference type="HAMAP-Rule" id="MF_01976"/>
    </source>
</evidence>
<gene>
    <name evidence="9" type="primary">pfkA</name>
    <name evidence="11" type="ORF">A7Q10_00075</name>
</gene>
<comment type="pathway">
    <text evidence="2 9">Carbohydrate degradation; glycolysis; D-glyceraldehyde 3-phosphate and glycerone phosphate from D-glucose: step 3/4.</text>
</comment>
<dbReference type="HAMAP" id="MF_01976">
    <property type="entry name" value="Phosphofructokinase_III"/>
    <property type="match status" value="1"/>
</dbReference>
<keyword evidence="8 9" id="KW-0324">Glycolysis</keyword>
<organism evidence="11 12">
    <name type="scientific">Methylacidiphilum caldifontis</name>
    <dbReference type="NCBI Taxonomy" id="2795386"/>
    <lineage>
        <taxon>Bacteria</taxon>
        <taxon>Pseudomonadati</taxon>
        <taxon>Verrucomicrobiota</taxon>
        <taxon>Methylacidiphilae</taxon>
        <taxon>Methylacidiphilales</taxon>
        <taxon>Methylacidiphilaceae</taxon>
        <taxon>Methylacidiphilum (ex Ratnadevi et al. 2023)</taxon>
    </lineage>
</organism>
<dbReference type="Gene3D" id="3.40.50.460">
    <property type="entry name" value="Phosphofructokinase domain"/>
    <property type="match status" value="1"/>
</dbReference>
<keyword evidence="7 9" id="KW-0460">Magnesium</keyword>
<feature type="site" description="Important for substrate specificity; cannot use PPi as phosphoryl donor" evidence="9">
    <location>
        <position position="118"/>
    </location>
</feature>
<dbReference type="EMBL" id="LXQC01000001">
    <property type="protein sequence ID" value="TFE73397.1"/>
    <property type="molecule type" value="Genomic_DNA"/>
</dbReference>
<dbReference type="SUPFAM" id="SSF53784">
    <property type="entry name" value="Phosphofructokinase"/>
    <property type="match status" value="1"/>
</dbReference>
<reference evidence="11 12" key="1">
    <citation type="submission" date="2016-05" db="EMBL/GenBank/DDBJ databases">
        <title>Diversity and Homogeneity among Thermoacidophilic Verrucomicrobia Methanotrophs Linked with Geographical Origin.</title>
        <authorList>
            <person name="Erikstad H.-A."/>
            <person name="Smestad N.B."/>
            <person name="Ceballos R.M."/>
            <person name="Birkeland N.-K."/>
        </authorList>
    </citation>
    <scope>NUCLEOTIDE SEQUENCE [LARGE SCALE GENOMIC DNA]</scope>
    <source>
        <strain evidence="11 12">Phi</strain>
    </source>
</reference>
<dbReference type="GO" id="GO:0070095">
    <property type="term" value="F:fructose-6-phosphate binding"/>
    <property type="evidence" value="ECO:0007669"/>
    <property type="project" value="TreeGrafter"/>
</dbReference>
<dbReference type="InterPro" id="IPR012829">
    <property type="entry name" value="Phosphofructokinase_III"/>
</dbReference>
<dbReference type="PROSITE" id="PS00433">
    <property type="entry name" value="PHOSPHOFRUCTOKINASE"/>
    <property type="match status" value="1"/>
</dbReference>
<evidence type="ECO:0000256" key="2">
    <source>
        <dbReference type="ARBA" id="ARBA00004679"/>
    </source>
</evidence>
<accession>A0A4Y8PHW3</accession>
<comment type="caution">
    <text evidence="11">The sequence shown here is derived from an EMBL/GenBank/DDBJ whole genome shotgun (WGS) entry which is preliminary data.</text>
</comment>
<dbReference type="AlphaFoldDB" id="A0A4Y8PHW3"/>
<dbReference type="OrthoDB" id="9802503at2"/>
<dbReference type="InterPro" id="IPR012003">
    <property type="entry name" value="ATP_PFK_prok-type"/>
</dbReference>
<dbReference type="GO" id="GO:0048029">
    <property type="term" value="F:monosaccharide binding"/>
    <property type="evidence" value="ECO:0007669"/>
    <property type="project" value="TreeGrafter"/>
</dbReference>
<feature type="binding site" evidence="9">
    <location>
        <position position="176"/>
    </location>
    <ligand>
        <name>substrate</name>
        <note>ligand shared between dimeric partners</note>
    </ligand>
</feature>
<evidence type="ECO:0000256" key="7">
    <source>
        <dbReference type="ARBA" id="ARBA00022842"/>
    </source>
</evidence>
<dbReference type="PRINTS" id="PR00476">
    <property type="entry name" value="PHFRCTKINASE"/>
</dbReference>
<feature type="binding site" evidence="9">
    <location>
        <begin position="116"/>
        <end position="119"/>
    </location>
    <ligand>
        <name>ATP</name>
        <dbReference type="ChEBI" id="CHEBI:30616"/>
    </ligand>
</feature>
<keyword evidence="9" id="KW-0067">ATP-binding</keyword>
<dbReference type="RefSeq" id="WP_134438892.1">
    <property type="nucleotide sequence ID" value="NZ_CP065957.1"/>
</dbReference>
<dbReference type="GO" id="GO:0046872">
    <property type="term" value="F:metal ion binding"/>
    <property type="evidence" value="ECO:0007669"/>
    <property type="project" value="UniProtKB-KW"/>
</dbReference>
<comment type="subunit">
    <text evidence="9">Homodimer or homotetramer.</text>
</comment>
<feature type="binding site" description="in other chain" evidence="9">
    <location>
        <begin position="183"/>
        <end position="185"/>
    </location>
    <ligand>
        <name>substrate</name>
        <note>ligand shared between dimeric partners</note>
    </ligand>
</feature>
<evidence type="ECO:0000256" key="1">
    <source>
        <dbReference type="ARBA" id="ARBA00001946"/>
    </source>
</evidence>
<feature type="binding site" description="in other chain" evidence="9">
    <location>
        <begin position="139"/>
        <end position="141"/>
    </location>
    <ligand>
        <name>substrate</name>
        <note>ligand shared between dimeric partners</note>
    </ligand>
</feature>
<evidence type="ECO:0000256" key="3">
    <source>
        <dbReference type="ARBA" id="ARBA00022490"/>
    </source>
</evidence>
<dbReference type="InterPro" id="IPR000023">
    <property type="entry name" value="Phosphofructokinase_dom"/>
</dbReference>
<sequence length="363" mass="39252">MKSYRIGVLTSGGDCPGLNAAIRAVVCAAGLLGWEVYGFIDGFEGLISPVRYQILHEEDTQGIISLGGTILGTTNRGRFTTKTGIGEVKRLPGHLIDEVKETLEGLGIGALICIGGDGSLTAAQQLYESGVPIVGVPKTIDNDLSATDYTFGFYSAVEYVCRSLDRLRTTAASHRRVMVVEVMGRYTGWIALYGGLSGGANLILIPEIPFEYSKIAYQVRKRIAEGNFQTMIVVAEGAHPKDGQYYVVEEGKSATAEIRLGGISRHLEKVIHLMTGQEVRAVILGHLQRGGEPTAFDRNLGMMFGAAAVGLVREKRFGYMVSYREGKIGAVLIQEAIRELKKVDVNCPEIKTARAMGISFGEE</sequence>
<feature type="domain" description="Phosphofructokinase" evidence="10">
    <location>
        <begin position="5"/>
        <end position="311"/>
    </location>
</feature>
<dbReference type="GO" id="GO:0006002">
    <property type="term" value="P:fructose 6-phosphate metabolic process"/>
    <property type="evidence" value="ECO:0007669"/>
    <property type="project" value="InterPro"/>
</dbReference>
<dbReference type="PANTHER" id="PTHR13697">
    <property type="entry name" value="PHOSPHOFRUCTOKINASE"/>
    <property type="match status" value="1"/>
</dbReference>
<dbReference type="GO" id="GO:0005524">
    <property type="term" value="F:ATP binding"/>
    <property type="evidence" value="ECO:0007669"/>
    <property type="project" value="UniProtKB-KW"/>
</dbReference>
<evidence type="ECO:0000256" key="6">
    <source>
        <dbReference type="ARBA" id="ARBA00022777"/>
    </source>
</evidence>
<dbReference type="GO" id="GO:0003872">
    <property type="term" value="F:6-phosphofructokinase activity"/>
    <property type="evidence" value="ECO:0007669"/>
    <property type="project" value="UniProtKB-UniRule"/>
</dbReference>
<dbReference type="Pfam" id="PF00365">
    <property type="entry name" value="PFK"/>
    <property type="match status" value="1"/>
</dbReference>
<dbReference type="EC" id="2.7.1.11" evidence="9"/>
<proteinExistence type="inferred from homology"/>
<feature type="active site" description="Proton acceptor" evidence="9">
    <location>
        <position position="141"/>
    </location>
</feature>
<keyword evidence="4 9" id="KW-0808">Transferase</keyword>
<comment type="similarity">
    <text evidence="9">Belongs to the phosphofructokinase type A (PFKA) family. Mixed-substrate PFK group III subfamily.</text>
</comment>
<comment type="caution">
    <text evidence="9">Lacks conserved residue(s) required for the propagation of feature annotation.</text>
</comment>
<dbReference type="GO" id="GO:0061621">
    <property type="term" value="P:canonical glycolysis"/>
    <property type="evidence" value="ECO:0007669"/>
    <property type="project" value="TreeGrafter"/>
</dbReference>
<keyword evidence="12" id="KW-1185">Reference proteome</keyword>
<dbReference type="InterPro" id="IPR015912">
    <property type="entry name" value="Phosphofructokinase_CS"/>
</dbReference>
<dbReference type="GO" id="GO:0042802">
    <property type="term" value="F:identical protein binding"/>
    <property type="evidence" value="ECO:0007669"/>
    <property type="project" value="TreeGrafter"/>
</dbReference>
<evidence type="ECO:0000313" key="12">
    <source>
        <dbReference type="Proteomes" id="UP000297713"/>
    </source>
</evidence>
<dbReference type="PIRSF" id="PIRSF000532">
    <property type="entry name" value="ATP_PFK_prok"/>
    <property type="match status" value="1"/>
</dbReference>
<protein>
    <recommendedName>
        <fullName evidence="9">ATP-dependent 6-phosphofructokinase</fullName>
        <shortName evidence="9">ATP-PFK</shortName>
        <shortName evidence="9">Phosphofructokinase</shortName>
        <ecNumber evidence="9">2.7.1.11</ecNumber>
    </recommendedName>
    <alternativeName>
        <fullName evidence="9">Phosphohexokinase</fullName>
    </alternativeName>
</protein>
<dbReference type="Proteomes" id="UP000297713">
    <property type="component" value="Unassembled WGS sequence"/>
</dbReference>
<dbReference type="InterPro" id="IPR022953">
    <property type="entry name" value="ATP_PFK"/>
</dbReference>
<feature type="binding site" evidence="9">
    <location>
        <position position="280"/>
    </location>
    <ligand>
        <name>substrate</name>
        <note>ligand shared between dimeric partners</note>
    </ligand>
</feature>
<evidence type="ECO:0000313" key="11">
    <source>
        <dbReference type="EMBL" id="TFE73397.1"/>
    </source>
</evidence>
<feature type="binding site" evidence="9">
    <location>
        <position position="117"/>
    </location>
    <ligand>
        <name>Mg(2+)</name>
        <dbReference type="ChEBI" id="CHEBI:18420"/>
        <note>catalytic</note>
    </ligand>
</feature>
<dbReference type="PANTHER" id="PTHR13697:SF52">
    <property type="entry name" value="ATP-DEPENDENT 6-PHOSPHOFRUCTOKINASE 3"/>
    <property type="match status" value="1"/>
</dbReference>
<feature type="binding site" description="in other chain" evidence="9">
    <location>
        <position position="236"/>
    </location>
    <ligand>
        <name>substrate</name>
        <note>ligand shared between dimeric partners</note>
    </ligand>
</feature>
<keyword evidence="9" id="KW-0547">Nucleotide-binding</keyword>
<feature type="binding site" evidence="9">
    <location>
        <begin position="76"/>
        <end position="77"/>
    </location>
    <ligand>
        <name>ATP</name>
        <dbReference type="ChEBI" id="CHEBI:30616"/>
    </ligand>
</feature>
<evidence type="ECO:0000256" key="4">
    <source>
        <dbReference type="ARBA" id="ARBA00022679"/>
    </source>
</evidence>
<dbReference type="NCBIfam" id="NF002872">
    <property type="entry name" value="PRK03202.1"/>
    <property type="match status" value="1"/>
</dbReference>
<dbReference type="GO" id="GO:0016208">
    <property type="term" value="F:AMP binding"/>
    <property type="evidence" value="ECO:0007669"/>
    <property type="project" value="TreeGrafter"/>
</dbReference>
<comment type="cofactor">
    <cofactor evidence="1 9">
        <name>Mg(2+)</name>
        <dbReference type="ChEBI" id="CHEBI:18420"/>
    </cofactor>
</comment>
<dbReference type="InterPro" id="IPR035966">
    <property type="entry name" value="PKF_sf"/>
</dbReference>
<dbReference type="UniPathway" id="UPA00109">
    <property type="reaction ID" value="UER00182"/>
</dbReference>
<evidence type="ECO:0000256" key="5">
    <source>
        <dbReference type="ARBA" id="ARBA00022723"/>
    </source>
</evidence>
<evidence type="ECO:0000259" key="10">
    <source>
        <dbReference type="Pfam" id="PF00365"/>
    </source>
</evidence>
<feature type="binding site" description="in other chain" evidence="9">
    <location>
        <begin position="286"/>
        <end position="289"/>
    </location>
    <ligand>
        <name>substrate</name>
        <note>ligand shared between dimeric partners</note>
    </ligand>
</feature>
<keyword evidence="6 9" id="KW-0418">Kinase</keyword>
<dbReference type="GO" id="GO:0047334">
    <property type="term" value="F:diphosphate-fructose-6-phosphate 1-phosphotransferase activity"/>
    <property type="evidence" value="ECO:0007669"/>
    <property type="project" value="InterPro"/>
</dbReference>
<dbReference type="Gene3D" id="3.40.50.450">
    <property type="match status" value="1"/>
</dbReference>
<dbReference type="GO" id="GO:0005945">
    <property type="term" value="C:6-phosphofructokinase complex"/>
    <property type="evidence" value="ECO:0007669"/>
    <property type="project" value="TreeGrafter"/>
</dbReference>
<name>A0A4Y8PHW3_9BACT</name>
<keyword evidence="3 9" id="KW-0963">Cytoplasm</keyword>
<feature type="binding site" evidence="9">
    <location>
        <position position="13"/>
    </location>
    <ligand>
        <name>ATP</name>
        <dbReference type="ChEBI" id="CHEBI:30616"/>
    </ligand>
</feature>
<dbReference type="GO" id="GO:0030388">
    <property type="term" value="P:fructose 1,6-bisphosphate metabolic process"/>
    <property type="evidence" value="ECO:0007669"/>
    <property type="project" value="TreeGrafter"/>
</dbReference>
<keyword evidence="5 9" id="KW-0479">Metal-binding</keyword>
<comment type="catalytic activity">
    <reaction evidence="9">
        <text>beta-D-fructose 6-phosphate + ATP = beta-D-fructose 1,6-bisphosphate + ADP + H(+)</text>
        <dbReference type="Rhea" id="RHEA:16109"/>
        <dbReference type="ChEBI" id="CHEBI:15378"/>
        <dbReference type="ChEBI" id="CHEBI:30616"/>
        <dbReference type="ChEBI" id="CHEBI:32966"/>
        <dbReference type="ChEBI" id="CHEBI:57634"/>
        <dbReference type="ChEBI" id="CHEBI:456216"/>
        <dbReference type="EC" id="2.7.1.11"/>
    </reaction>
</comment>
<evidence type="ECO:0000256" key="8">
    <source>
        <dbReference type="ARBA" id="ARBA00023152"/>
    </source>
</evidence>